<organism evidence="4 5">
    <name type="scientific">Aphanomyces euteiches</name>
    <dbReference type="NCBI Taxonomy" id="100861"/>
    <lineage>
        <taxon>Eukaryota</taxon>
        <taxon>Sar</taxon>
        <taxon>Stramenopiles</taxon>
        <taxon>Oomycota</taxon>
        <taxon>Saprolegniomycetes</taxon>
        <taxon>Saprolegniales</taxon>
        <taxon>Verrucalvaceae</taxon>
        <taxon>Aphanomyces</taxon>
    </lineage>
</organism>
<dbReference type="EMBL" id="VJMJ01000153">
    <property type="protein sequence ID" value="KAF0730654.1"/>
    <property type="molecule type" value="Genomic_DNA"/>
</dbReference>
<evidence type="ECO:0000259" key="3">
    <source>
        <dbReference type="Pfam" id="PF06722"/>
    </source>
</evidence>
<dbReference type="CDD" id="cd03784">
    <property type="entry name" value="GT1_Gtf-like"/>
    <property type="match status" value="1"/>
</dbReference>
<protein>
    <submittedName>
        <fullName evidence="4">Uncharacterized protein</fullName>
    </submittedName>
</protein>
<accession>A0A6G0WT70</accession>
<dbReference type="Pfam" id="PF06722">
    <property type="entry name" value="EryCIII-like_C"/>
    <property type="match status" value="1"/>
</dbReference>
<dbReference type="SUPFAM" id="SSF53756">
    <property type="entry name" value="UDP-Glycosyltransferase/glycogen phosphorylase"/>
    <property type="match status" value="1"/>
</dbReference>
<name>A0A6G0WT70_9STRA</name>
<proteinExistence type="predicted"/>
<comment type="caution">
    <text evidence="4">The sequence shown here is derived from an EMBL/GenBank/DDBJ whole genome shotgun (WGS) entry which is preliminary data.</text>
</comment>
<dbReference type="PANTHER" id="PTHR48050">
    <property type="entry name" value="STEROL 3-BETA-GLUCOSYLTRANSFERASE"/>
    <property type="match status" value="1"/>
</dbReference>
<dbReference type="Proteomes" id="UP000481153">
    <property type="component" value="Unassembled WGS sequence"/>
</dbReference>
<gene>
    <name evidence="4" type="ORF">Ae201684_012073</name>
</gene>
<dbReference type="PANTHER" id="PTHR48050:SF13">
    <property type="entry name" value="STEROL 3-BETA-GLUCOSYLTRANSFERASE UGT80A2"/>
    <property type="match status" value="1"/>
</dbReference>
<dbReference type="InterPro" id="IPR010610">
    <property type="entry name" value="EryCIII-like_C"/>
</dbReference>
<evidence type="ECO:0000313" key="4">
    <source>
        <dbReference type="EMBL" id="KAF0730654.1"/>
    </source>
</evidence>
<feature type="domain" description="Glycosyltransferase family 28 N-terminal" evidence="2">
    <location>
        <begin position="7"/>
        <end position="75"/>
    </location>
</feature>
<sequence>MTELRKIVLINIGSRGDIQPYCLLGQALAARGHDVTIAAEKRAEDMVVNEYKLPYRCIAGDFAGILFDMEYRERLRHARNFEFLKMTGDWCKRFDKSELQASVVAALEGAQLVISGHIVSFYSYCVAEAMGATWVPLYLGNHPMPTNEFPHWIVEDLTFGFSCLNKWTHNKIHESIWSENRDEINQWRQETLKLPPISSKFGILDAMLANDAITVMDAYSLVLSGPKQRIPIDYPPGKNACVGFIFPSEQVPGPLALQTFLKESNLPVIYLGFGSMPTLEPLALVQLALQVCHDVKCRCVLAIGWSCENLTESLALAARHPNTIYVETEIVSHMWLFPRMSCILHHCGLGTVGAALRSGVPQLPCPKFIDQPHNAKLLVKLGVALECIKMTAREVSLAVQRVLRNERNVQERTREIATVVARESDNNVARICDLILAAPPTFN</sequence>
<dbReference type="Pfam" id="PF03033">
    <property type="entry name" value="Glyco_transf_28"/>
    <property type="match status" value="1"/>
</dbReference>
<feature type="domain" description="Erythromycin biosynthesis protein CIII-like C-terminal" evidence="3">
    <location>
        <begin position="331"/>
        <end position="430"/>
    </location>
</feature>
<dbReference type="InterPro" id="IPR002213">
    <property type="entry name" value="UDP_glucos_trans"/>
</dbReference>
<reference evidence="4 5" key="1">
    <citation type="submission" date="2019-07" db="EMBL/GenBank/DDBJ databases">
        <title>Genomics analysis of Aphanomyces spp. identifies a new class of oomycete effector associated with host adaptation.</title>
        <authorList>
            <person name="Gaulin E."/>
        </authorList>
    </citation>
    <scope>NUCLEOTIDE SEQUENCE [LARGE SCALE GENOMIC DNA]</scope>
    <source>
        <strain evidence="4 5">ATCC 201684</strain>
    </source>
</reference>
<evidence type="ECO:0000259" key="2">
    <source>
        <dbReference type="Pfam" id="PF03033"/>
    </source>
</evidence>
<dbReference type="AlphaFoldDB" id="A0A6G0WT70"/>
<dbReference type="GO" id="GO:0016906">
    <property type="term" value="F:sterol 3-beta-glucosyltransferase activity"/>
    <property type="evidence" value="ECO:0007669"/>
    <property type="project" value="UniProtKB-ARBA"/>
</dbReference>
<dbReference type="GO" id="GO:0005975">
    <property type="term" value="P:carbohydrate metabolic process"/>
    <property type="evidence" value="ECO:0007669"/>
    <property type="project" value="InterPro"/>
</dbReference>
<dbReference type="Gene3D" id="3.40.50.2000">
    <property type="entry name" value="Glycogen Phosphorylase B"/>
    <property type="match status" value="2"/>
</dbReference>
<keyword evidence="1" id="KW-0808">Transferase</keyword>
<evidence type="ECO:0000256" key="1">
    <source>
        <dbReference type="ARBA" id="ARBA00022679"/>
    </source>
</evidence>
<evidence type="ECO:0000313" key="5">
    <source>
        <dbReference type="Proteomes" id="UP000481153"/>
    </source>
</evidence>
<keyword evidence="5" id="KW-1185">Reference proteome</keyword>
<dbReference type="InterPro" id="IPR050426">
    <property type="entry name" value="Glycosyltransferase_28"/>
</dbReference>
<dbReference type="InterPro" id="IPR004276">
    <property type="entry name" value="GlycoTrans_28_N"/>
</dbReference>
<dbReference type="VEuPathDB" id="FungiDB:AeMF1_013139"/>